<feature type="transmembrane region" description="Helical" evidence="1">
    <location>
        <begin position="27"/>
        <end position="60"/>
    </location>
</feature>
<evidence type="ECO:0000256" key="1">
    <source>
        <dbReference type="SAM" id="Phobius"/>
    </source>
</evidence>
<name>A0ABD4T438_9CYAN</name>
<keyword evidence="1" id="KW-0812">Transmembrane</keyword>
<keyword evidence="1" id="KW-1133">Transmembrane helix</keyword>
<feature type="transmembrane region" description="Helical" evidence="1">
    <location>
        <begin position="221"/>
        <end position="240"/>
    </location>
</feature>
<keyword evidence="1" id="KW-0472">Membrane</keyword>
<feature type="transmembrane region" description="Helical" evidence="1">
    <location>
        <begin position="107"/>
        <end position="128"/>
    </location>
</feature>
<dbReference type="InterPro" id="IPR025576">
    <property type="entry name" value="YwiC"/>
</dbReference>
<comment type="caution">
    <text evidence="2">The sequence shown here is derived from an EMBL/GenBank/DDBJ whole genome shotgun (WGS) entry which is preliminary data.</text>
</comment>
<evidence type="ECO:0000313" key="2">
    <source>
        <dbReference type="EMBL" id="MCM1983254.1"/>
    </source>
</evidence>
<dbReference type="Proteomes" id="UP000031561">
    <property type="component" value="Unassembled WGS sequence"/>
</dbReference>
<dbReference type="AlphaFoldDB" id="A0ABD4T438"/>
<protein>
    <submittedName>
        <fullName evidence="2">YwiC-like family protein</fullName>
    </submittedName>
</protein>
<gene>
    <name evidence="2" type="ORF">QQ91_0010535</name>
</gene>
<feature type="transmembrane region" description="Helical" evidence="1">
    <location>
        <begin position="196"/>
        <end position="215"/>
    </location>
</feature>
<dbReference type="EMBL" id="JTHE03000060">
    <property type="protein sequence ID" value="MCM1983254.1"/>
    <property type="molecule type" value="Genomic_DNA"/>
</dbReference>
<accession>A0ABD4T438</accession>
<feature type="transmembrane region" description="Helical" evidence="1">
    <location>
        <begin position="80"/>
        <end position="101"/>
    </location>
</feature>
<dbReference type="Pfam" id="PF14256">
    <property type="entry name" value="YwiC"/>
    <property type="match status" value="1"/>
</dbReference>
<feature type="transmembrane region" description="Helical" evidence="1">
    <location>
        <begin position="140"/>
        <end position="160"/>
    </location>
</feature>
<feature type="transmembrane region" description="Helical" evidence="1">
    <location>
        <begin position="252"/>
        <end position="273"/>
    </location>
</feature>
<dbReference type="RefSeq" id="WP_166282214.1">
    <property type="nucleotide sequence ID" value="NZ_JTHE03000060.1"/>
</dbReference>
<feature type="transmembrane region" description="Helical" evidence="1">
    <location>
        <begin position="166"/>
        <end position="184"/>
    </location>
</feature>
<evidence type="ECO:0000313" key="3">
    <source>
        <dbReference type="Proteomes" id="UP000031561"/>
    </source>
</evidence>
<organism evidence="2 3">
    <name type="scientific">Lyngbya confervoides BDU141951</name>
    <dbReference type="NCBI Taxonomy" id="1574623"/>
    <lineage>
        <taxon>Bacteria</taxon>
        <taxon>Bacillati</taxon>
        <taxon>Cyanobacteriota</taxon>
        <taxon>Cyanophyceae</taxon>
        <taxon>Oscillatoriophycideae</taxon>
        <taxon>Oscillatoriales</taxon>
        <taxon>Microcoleaceae</taxon>
        <taxon>Lyngbya</taxon>
    </lineage>
</organism>
<sequence length="277" mass="29239">MTTSVFAPGKSSATAWYRPVISPDHGVYVVLSVSFLIGAAAAQAWTGATTLALACAFLGFQAEHPLVLQIKQRKTWKPRFLAWGGIYGGLAGLSALGLYGWQGWGWSPLLGIYGAAAIALLCDALAVLRRGQRSMMNEVITFAAVCLSAPLAYVATTGTLTPMVGGLWVLCSLYFSSTIFTLKLRKPPKGVSPEACLQWAIAYHAIAALAIAVLWKAGLLPTASALAFALALLKFVGIGWQRPRFCQAPIGAVAALETTTALIFSVITMVSLLPVHG</sequence>
<reference evidence="2 3" key="1">
    <citation type="journal article" date="2015" name="Genome Announc.">
        <title>Draft Genome Sequence of Filamentous Marine Cyanobacterium Lyngbya confervoides Strain BDU141951.</title>
        <authorList>
            <person name="Chandrababunaidu M.M."/>
            <person name="Sen D."/>
            <person name="Tripathy S."/>
        </authorList>
    </citation>
    <scope>NUCLEOTIDE SEQUENCE [LARGE SCALE GENOMIC DNA]</scope>
    <source>
        <strain evidence="2 3">BDU141951</strain>
    </source>
</reference>
<keyword evidence="3" id="KW-1185">Reference proteome</keyword>
<proteinExistence type="predicted"/>